<evidence type="ECO:0000256" key="2">
    <source>
        <dbReference type="ARBA" id="ARBA00006012"/>
    </source>
</evidence>
<dbReference type="InterPro" id="IPR027417">
    <property type="entry name" value="P-loop_NTPase"/>
</dbReference>
<feature type="transmembrane region" description="Helical" evidence="11">
    <location>
        <begin position="518"/>
        <end position="538"/>
    </location>
</feature>
<feature type="transmembrane region" description="Helical" evidence="11">
    <location>
        <begin position="1210"/>
        <end position="1234"/>
    </location>
</feature>
<feature type="region of interest" description="Disordered" evidence="10">
    <location>
        <begin position="1"/>
        <end position="26"/>
    </location>
</feature>
<feature type="transmembrane region" description="Helical" evidence="11">
    <location>
        <begin position="604"/>
        <end position="624"/>
    </location>
</feature>
<dbReference type="EMBL" id="PJQY01000272">
    <property type="protein sequence ID" value="PQQ14141.1"/>
    <property type="molecule type" value="Genomic_DNA"/>
</dbReference>
<dbReference type="InterPro" id="IPR029481">
    <property type="entry name" value="ABC_trans_N"/>
</dbReference>
<dbReference type="InterPro" id="IPR034003">
    <property type="entry name" value="ABCG_PDR_2"/>
</dbReference>
<dbReference type="Gene3D" id="3.40.50.300">
    <property type="entry name" value="P-loop containing nucleotide triphosphate hydrolases"/>
    <property type="match status" value="2"/>
</dbReference>
<feature type="domain" description="ABC transporter" evidence="12">
    <location>
        <begin position="152"/>
        <end position="408"/>
    </location>
</feature>
<dbReference type="STRING" id="2094558.A0A314ZBH9"/>
<evidence type="ECO:0000256" key="11">
    <source>
        <dbReference type="SAM" id="Phobius"/>
    </source>
</evidence>
<keyword evidence="9 11" id="KW-0472">Membrane</keyword>
<feature type="transmembrane region" description="Helical" evidence="11">
    <location>
        <begin position="1127"/>
        <end position="1147"/>
    </location>
</feature>
<evidence type="ECO:0000256" key="6">
    <source>
        <dbReference type="ARBA" id="ARBA00022741"/>
    </source>
</evidence>
<dbReference type="Pfam" id="PF14510">
    <property type="entry name" value="ABC_trans_N"/>
    <property type="match status" value="1"/>
</dbReference>
<dbReference type="InterPro" id="IPR034001">
    <property type="entry name" value="ABCG_PDR_1"/>
</dbReference>
<evidence type="ECO:0000313" key="13">
    <source>
        <dbReference type="EMBL" id="PQQ14141.1"/>
    </source>
</evidence>
<evidence type="ECO:0000256" key="4">
    <source>
        <dbReference type="ARBA" id="ARBA00022692"/>
    </source>
</evidence>
<evidence type="ECO:0000256" key="8">
    <source>
        <dbReference type="ARBA" id="ARBA00022989"/>
    </source>
</evidence>
<dbReference type="Pfam" id="PF01061">
    <property type="entry name" value="ABC2_membrane"/>
    <property type="match status" value="2"/>
</dbReference>
<keyword evidence="6" id="KW-0547">Nucleotide-binding</keyword>
<dbReference type="InterPro" id="IPR013525">
    <property type="entry name" value="ABC2_TM"/>
</dbReference>
<feature type="transmembrane region" description="Helical" evidence="11">
    <location>
        <begin position="569"/>
        <end position="592"/>
    </location>
</feature>
<evidence type="ECO:0000256" key="9">
    <source>
        <dbReference type="ARBA" id="ARBA00023136"/>
    </source>
</evidence>
<comment type="similarity">
    <text evidence="2">Belongs to the ABC transporter superfamily. ABCG family. PDR (TC 3.A.1.205) subfamily.</text>
</comment>
<evidence type="ECO:0000256" key="10">
    <source>
        <dbReference type="SAM" id="MobiDB-lite"/>
    </source>
</evidence>
<dbReference type="CDD" id="cd03233">
    <property type="entry name" value="ABCG_PDR_domain1"/>
    <property type="match status" value="1"/>
</dbReference>
<keyword evidence="8 11" id="KW-1133">Transmembrane helix</keyword>
<feature type="transmembrane region" description="Helical" evidence="11">
    <location>
        <begin position="1097"/>
        <end position="1115"/>
    </location>
</feature>
<dbReference type="InterPro" id="IPR003439">
    <property type="entry name" value="ABC_transporter-like_ATP-bd"/>
</dbReference>
<keyword evidence="5" id="KW-0677">Repeat</keyword>
<feature type="transmembrane region" description="Helical" evidence="11">
    <location>
        <begin position="630"/>
        <end position="651"/>
    </location>
</feature>
<feature type="transmembrane region" description="Helical" evidence="11">
    <location>
        <begin position="1167"/>
        <end position="1198"/>
    </location>
</feature>
<keyword evidence="3" id="KW-0813">Transport</keyword>
<dbReference type="PROSITE" id="PS50893">
    <property type="entry name" value="ABC_TRANSPORTER_2"/>
    <property type="match status" value="2"/>
</dbReference>
<name>A0A314ZBH9_PRUYE</name>
<keyword evidence="4 11" id="KW-0812">Transmembrane</keyword>
<protein>
    <submittedName>
        <fullName evidence="13">ABC transporter G family member 39-like isoform X1</fullName>
    </submittedName>
</protein>
<proteinExistence type="inferred from homology"/>
<dbReference type="CDD" id="cd03232">
    <property type="entry name" value="ABCG_PDR_domain2"/>
    <property type="match status" value="1"/>
</dbReference>
<dbReference type="Proteomes" id="UP000250321">
    <property type="component" value="Unassembled WGS sequence"/>
</dbReference>
<feature type="transmembrane region" description="Helical" evidence="11">
    <location>
        <begin position="485"/>
        <end position="506"/>
    </location>
</feature>
<keyword evidence="14" id="KW-1185">Reference proteome</keyword>
<evidence type="ECO:0000256" key="3">
    <source>
        <dbReference type="ARBA" id="ARBA00022448"/>
    </source>
</evidence>
<dbReference type="Pfam" id="PF19055">
    <property type="entry name" value="ABC2_membrane_7"/>
    <property type="match status" value="1"/>
</dbReference>
<sequence>MNLELEQQQPPNSKSSPEREVEGAENLKMTSWAALERLPTRSRIRRGILLAHDQDQENREIDVKKLGPIERNKLLERLVKINNADHHDNNINDGATSSFLLKFKDRMDRVGLEFPTTEVRFEHLNVEAQAYVGSRASPTMLNFSINMLEGFLNCFHILPSKKKPLPILHDSSGIIKPRRMTLLLGPPGSGKTTLLLALAGKLDKHHLKLSGRVTYNGQGMGEFVPQRMAAYVSQHDLHIPEFTVRETLAFSARCQGVGPRYEMLVELSRREKAANIMPDLDLDLIMKVLGLEACADTMVGDEMTRGISGGQKKRVTTGEMLVGPERVLFMDEISTGLDSSTTFQIVNSLQQYVHILNGTALISLLQPAPETYDLFDDIILLSDGYIVYQGPCENVLEFFEYMGFKCPERKGIADFLQEVTSRKDQEQYWVHRDKPYGFVTTKEFSEAMMSFHIGRKLGDELAIPFNKSEGHPAALATKKNGRNKFVYIFKLAQLIVAAFVTTTLFLHTEMHRSTVEDGGIYMGALFFTLLSIMFNGFAELHMTVERLPVFFKQRDHLFYPAWAYSLPQWVIRIPMTFVEVFIWMIITYYAIGYDPSIGRFFKQFLVLLCISQMANGLFRLIGALGRNITVANTFGFVAFLVILGLGGFILSQEDMNKWTLWGFYLSPFTYGLNAMAVNEFLGESWSHVPANSTEALGVLVLKSRGIFPEAPFEEAQAAVSNEALAATEGSKNAANRTKQRGMVLPFEPLSVTFDEIRYAVDMPQEMKDQGITDDRHEILKGVSGTFRPGVLTALMGVSGAGKTTLLDVLAGRKTGGYIEGSITLSGYLKKQDTFARVTGYCEQTDIHSPHVTAYESLVYSTWLRLPPEVDLRNRRMFIEEVMELVELTMIRDALVGLPGVNGLSTEQRKRLTIAVELVANPSIIFMDEPTSGLDARAAAIVMRTVRNTVDTGRTVVCTIHQPSIDIFDAFDEVLLLKQGGEEIYVGPLGRHSSKLIEYFEGIRGVPKIKDGYNPATWMLEVASAAQEAALGVNFADIYKNSEMYRRNKALIKELSTPTPDSKDLHFPTQYSQSFFTQCLACLWTQHVSYWRHPQYSAVRLFYTAMMALLFGTIFWDLGTKRQRQRDLLQAMGSMYAAVLFIGIQNSLSVQPVVGTERMVFYRERAAGMYSAFPFAFGQAVIEIPYTLIQTIIYGVLVYSMVGFHWTVSKFFWYLFFMYFTFLYFTFHGMMIVAITPNNTISAVVSSAFFPLWNVISGFIIPKTRIPIWWRWFYWISPTSWSLYGLFSSQFGGITDTLDSGETVDDFMRTYFGYRHDFLDVVAIVLVGYSVVFCFIFAVGIKTVNYQKR</sequence>
<dbReference type="GO" id="GO:0016020">
    <property type="term" value="C:membrane"/>
    <property type="evidence" value="ECO:0007669"/>
    <property type="project" value="UniProtKB-SubCell"/>
</dbReference>
<keyword evidence="7" id="KW-0067">ATP-binding</keyword>
<dbReference type="PANTHER" id="PTHR48040:SF45">
    <property type="entry name" value="PLEIOTROPIC DRUG RESISTANCE PROTEIN 1-LIKE"/>
    <property type="match status" value="1"/>
</dbReference>
<feature type="domain" description="ABC transporter" evidence="12">
    <location>
        <begin position="751"/>
        <end position="1003"/>
    </location>
</feature>
<dbReference type="GO" id="GO:0016887">
    <property type="term" value="F:ATP hydrolysis activity"/>
    <property type="evidence" value="ECO:0007669"/>
    <property type="project" value="InterPro"/>
</dbReference>
<reference evidence="13 14" key="1">
    <citation type="submission" date="2018-02" db="EMBL/GenBank/DDBJ databases">
        <title>Draft genome of wild Prunus yedoensis var. nudiflora.</title>
        <authorList>
            <person name="Baek S."/>
            <person name="Kim J.-H."/>
            <person name="Choi K."/>
            <person name="Kim G.-B."/>
            <person name="Cho A."/>
            <person name="Jang H."/>
            <person name="Shin C.-H."/>
            <person name="Yu H.-J."/>
            <person name="Mun J.-H."/>
        </authorList>
    </citation>
    <scope>NUCLEOTIDE SEQUENCE [LARGE SCALE GENOMIC DNA]</scope>
    <source>
        <strain evidence="14">cv. Jeju island</strain>
        <tissue evidence="13">Leaf</tissue>
    </source>
</reference>
<dbReference type="OrthoDB" id="66620at2759"/>
<dbReference type="InterPro" id="IPR043926">
    <property type="entry name" value="ABCG_dom"/>
</dbReference>
<accession>A0A314ZBH9</accession>
<dbReference type="SUPFAM" id="SSF52540">
    <property type="entry name" value="P-loop containing nucleoside triphosphate hydrolases"/>
    <property type="match status" value="2"/>
</dbReference>
<feature type="compositionally biased region" description="Polar residues" evidence="10">
    <location>
        <begin position="1"/>
        <end position="15"/>
    </location>
</feature>
<dbReference type="Pfam" id="PF00005">
    <property type="entry name" value="ABC_tran"/>
    <property type="match status" value="2"/>
</dbReference>
<dbReference type="GO" id="GO:0140359">
    <property type="term" value="F:ABC-type transporter activity"/>
    <property type="evidence" value="ECO:0007669"/>
    <property type="project" value="InterPro"/>
</dbReference>
<evidence type="ECO:0000256" key="7">
    <source>
        <dbReference type="ARBA" id="ARBA00022840"/>
    </source>
</evidence>
<gene>
    <name evidence="13" type="ORF">Pyn_22486</name>
</gene>
<dbReference type="InterPro" id="IPR003593">
    <property type="entry name" value="AAA+_ATPase"/>
</dbReference>
<dbReference type="FunFam" id="3.40.50.300:FF:000179">
    <property type="entry name" value="ABC transporter G family member 34"/>
    <property type="match status" value="1"/>
</dbReference>
<evidence type="ECO:0000313" key="14">
    <source>
        <dbReference type="Proteomes" id="UP000250321"/>
    </source>
</evidence>
<evidence type="ECO:0000256" key="5">
    <source>
        <dbReference type="ARBA" id="ARBA00022737"/>
    </source>
</evidence>
<evidence type="ECO:0000256" key="1">
    <source>
        <dbReference type="ARBA" id="ARBA00004141"/>
    </source>
</evidence>
<feature type="transmembrane region" description="Helical" evidence="11">
    <location>
        <begin position="1240"/>
        <end position="1260"/>
    </location>
</feature>
<dbReference type="SMART" id="SM00382">
    <property type="entry name" value="AAA"/>
    <property type="match status" value="2"/>
</dbReference>
<comment type="subcellular location">
    <subcellularLocation>
        <location evidence="1">Membrane</location>
        <topology evidence="1">Multi-pass membrane protein</topology>
    </subcellularLocation>
</comment>
<dbReference type="GO" id="GO:0005524">
    <property type="term" value="F:ATP binding"/>
    <property type="evidence" value="ECO:0007669"/>
    <property type="project" value="UniProtKB-KW"/>
</dbReference>
<organism evidence="13 14">
    <name type="scientific">Prunus yedoensis var. nudiflora</name>
    <dbReference type="NCBI Taxonomy" id="2094558"/>
    <lineage>
        <taxon>Eukaryota</taxon>
        <taxon>Viridiplantae</taxon>
        <taxon>Streptophyta</taxon>
        <taxon>Embryophyta</taxon>
        <taxon>Tracheophyta</taxon>
        <taxon>Spermatophyta</taxon>
        <taxon>Magnoliopsida</taxon>
        <taxon>eudicotyledons</taxon>
        <taxon>Gunneridae</taxon>
        <taxon>Pentapetalae</taxon>
        <taxon>rosids</taxon>
        <taxon>fabids</taxon>
        <taxon>Rosales</taxon>
        <taxon>Rosaceae</taxon>
        <taxon>Amygdaloideae</taxon>
        <taxon>Amygdaleae</taxon>
        <taxon>Prunus</taxon>
    </lineage>
</organism>
<dbReference type="PANTHER" id="PTHR48040">
    <property type="entry name" value="PLEIOTROPIC DRUG RESISTANCE PROTEIN 1-LIKE ISOFORM X1"/>
    <property type="match status" value="1"/>
</dbReference>
<evidence type="ECO:0000259" key="12">
    <source>
        <dbReference type="PROSITE" id="PS50893"/>
    </source>
</evidence>
<comment type="caution">
    <text evidence="13">The sequence shown here is derived from an EMBL/GenBank/DDBJ whole genome shotgun (WGS) entry which is preliminary data.</text>
</comment>
<dbReference type="FunFam" id="3.40.50.300:FF:000059">
    <property type="entry name" value="ABC transporter G family member 40"/>
    <property type="match status" value="1"/>
</dbReference>
<feature type="transmembrane region" description="Helical" evidence="11">
    <location>
        <begin position="1317"/>
        <end position="1340"/>
    </location>
</feature>